<name>A0A8D8VWC1_9HEMI</name>
<proteinExistence type="predicted"/>
<protein>
    <submittedName>
        <fullName evidence="2">Uncharacterized protein</fullName>
    </submittedName>
</protein>
<accession>A0A8D8VWC1</accession>
<evidence type="ECO:0000313" key="2">
    <source>
        <dbReference type="EMBL" id="CAG6638113.1"/>
    </source>
</evidence>
<dbReference type="EMBL" id="HBUF01101344">
    <property type="protein sequence ID" value="CAG6638113.1"/>
    <property type="molecule type" value="Transcribed_RNA"/>
</dbReference>
<organism evidence="2">
    <name type="scientific">Cacopsylla melanoneura</name>
    <dbReference type="NCBI Taxonomy" id="428564"/>
    <lineage>
        <taxon>Eukaryota</taxon>
        <taxon>Metazoa</taxon>
        <taxon>Ecdysozoa</taxon>
        <taxon>Arthropoda</taxon>
        <taxon>Hexapoda</taxon>
        <taxon>Insecta</taxon>
        <taxon>Pterygota</taxon>
        <taxon>Neoptera</taxon>
        <taxon>Paraneoptera</taxon>
        <taxon>Hemiptera</taxon>
        <taxon>Sternorrhyncha</taxon>
        <taxon>Psylloidea</taxon>
        <taxon>Psyllidae</taxon>
        <taxon>Psyllinae</taxon>
        <taxon>Cacopsylla</taxon>
    </lineage>
</organism>
<evidence type="ECO:0000256" key="1">
    <source>
        <dbReference type="SAM" id="MobiDB-lite"/>
    </source>
</evidence>
<feature type="compositionally biased region" description="Low complexity" evidence="1">
    <location>
        <begin position="57"/>
        <end position="89"/>
    </location>
</feature>
<dbReference type="AlphaFoldDB" id="A0A8D8VWC1"/>
<reference evidence="2" key="1">
    <citation type="submission" date="2021-05" db="EMBL/GenBank/DDBJ databases">
        <authorList>
            <person name="Alioto T."/>
            <person name="Alioto T."/>
            <person name="Gomez Garrido J."/>
        </authorList>
    </citation>
    <scope>NUCLEOTIDE SEQUENCE</scope>
</reference>
<feature type="region of interest" description="Disordered" evidence="1">
    <location>
        <begin position="46"/>
        <end position="94"/>
    </location>
</feature>
<sequence length="126" mass="14410">MPSTRSNILLRRGTMRNSMQRRDTILQQPLTTVDGQHSSISSIMLHRAGLRTRTAPTTIHRTGTPRTGRGTDTQQQGNRAPRVNNNTRVPNRERANRFSLRVVSSDPHCLYEILASRTQLYHEHIE</sequence>